<evidence type="ECO:0000259" key="2">
    <source>
        <dbReference type="SMART" id="SM00832"/>
    </source>
</evidence>
<keyword evidence="3" id="KW-1185">Reference proteome</keyword>
<dbReference type="InterPro" id="IPR050780">
    <property type="entry name" value="Mucin_vWF_Thrombospondin_sf"/>
</dbReference>
<feature type="domain" description="VWF/SSPO/Zonadhesin-like cysteine-rich" evidence="2">
    <location>
        <begin position="43"/>
        <end position="117"/>
    </location>
</feature>
<evidence type="ECO:0000256" key="1">
    <source>
        <dbReference type="ARBA" id="ARBA00023157"/>
    </source>
</evidence>
<dbReference type="PANTHER" id="PTHR11339:SF374">
    <property type="entry name" value="ZONADHESIN"/>
    <property type="match status" value="1"/>
</dbReference>
<accession>A0AAJ7WLT8</accession>
<evidence type="ECO:0000313" key="4">
    <source>
        <dbReference type="RefSeq" id="XP_032802534.1"/>
    </source>
</evidence>
<dbReference type="AlphaFoldDB" id="A0AAJ7WLT8"/>
<proteinExistence type="predicted"/>
<sequence length="122" mass="13699">MPNGSLAASETKLGNSWISDNSSADCDVDFEPPGPCDAEEQAKFESEEFCGKIHDVNGAFQECHAVVNPEQFFITCVLDQCWMDGNEQFLCASMQTYADQCAQHGVIIMWRNDTFCREYRPV</sequence>
<evidence type="ECO:0000313" key="3">
    <source>
        <dbReference type="Proteomes" id="UP001318040"/>
    </source>
</evidence>
<protein>
    <submittedName>
        <fullName evidence="4">IgGFc-binding protein-like</fullName>
    </submittedName>
</protein>
<keyword evidence="1" id="KW-1015">Disulfide bond</keyword>
<dbReference type="Proteomes" id="UP001318040">
    <property type="component" value="Chromosome 5"/>
</dbReference>
<reference evidence="4" key="1">
    <citation type="submission" date="2025-08" db="UniProtKB">
        <authorList>
            <consortium name="RefSeq"/>
        </authorList>
    </citation>
    <scope>IDENTIFICATION</scope>
    <source>
        <tissue evidence="4">Sperm</tissue>
    </source>
</reference>
<name>A0AAJ7WLT8_PETMA</name>
<dbReference type="PANTHER" id="PTHR11339">
    <property type="entry name" value="EXTRACELLULAR MATRIX GLYCOPROTEIN RELATED"/>
    <property type="match status" value="1"/>
</dbReference>
<dbReference type="SMART" id="SM00832">
    <property type="entry name" value="C8"/>
    <property type="match status" value="1"/>
</dbReference>
<dbReference type="GO" id="GO:0005615">
    <property type="term" value="C:extracellular space"/>
    <property type="evidence" value="ECO:0007669"/>
    <property type="project" value="TreeGrafter"/>
</dbReference>
<gene>
    <name evidence="4" type="primary">LOC116938915</name>
</gene>
<organism evidence="3 4">
    <name type="scientific">Petromyzon marinus</name>
    <name type="common">Sea lamprey</name>
    <dbReference type="NCBI Taxonomy" id="7757"/>
    <lineage>
        <taxon>Eukaryota</taxon>
        <taxon>Metazoa</taxon>
        <taxon>Chordata</taxon>
        <taxon>Craniata</taxon>
        <taxon>Vertebrata</taxon>
        <taxon>Cyclostomata</taxon>
        <taxon>Hyperoartia</taxon>
        <taxon>Petromyzontiformes</taxon>
        <taxon>Petromyzontidae</taxon>
        <taxon>Petromyzon</taxon>
    </lineage>
</organism>
<dbReference type="RefSeq" id="XP_032802534.1">
    <property type="nucleotide sequence ID" value="XM_032946643.1"/>
</dbReference>
<dbReference type="InterPro" id="IPR014853">
    <property type="entry name" value="VWF/SSPO/ZAN-like_Cys-rich_dom"/>
</dbReference>
<dbReference type="KEGG" id="pmrn:116938915"/>
<dbReference type="Pfam" id="PF08742">
    <property type="entry name" value="C8"/>
    <property type="match status" value="1"/>
</dbReference>
<dbReference type="GO" id="GO:0031012">
    <property type="term" value="C:extracellular matrix"/>
    <property type="evidence" value="ECO:0007669"/>
    <property type="project" value="TreeGrafter"/>
</dbReference>